<evidence type="ECO:0000259" key="3">
    <source>
        <dbReference type="Pfam" id="PF01551"/>
    </source>
</evidence>
<organism evidence="4 5">
    <name type="scientific">Flaviflexus equikiangi</name>
    <dbReference type="NCBI Taxonomy" id="2758573"/>
    <lineage>
        <taxon>Bacteria</taxon>
        <taxon>Bacillati</taxon>
        <taxon>Actinomycetota</taxon>
        <taxon>Actinomycetes</taxon>
        <taxon>Actinomycetales</taxon>
        <taxon>Actinomycetaceae</taxon>
        <taxon>Flaviflexus</taxon>
    </lineage>
</organism>
<dbReference type="PANTHER" id="PTHR21666:SF289">
    <property type="entry name" value="L-ALA--D-GLU ENDOPEPTIDASE"/>
    <property type="match status" value="1"/>
</dbReference>
<dbReference type="Gene3D" id="2.70.70.10">
    <property type="entry name" value="Glucose Permease (Domain IIA)"/>
    <property type="match status" value="1"/>
</dbReference>
<proteinExistence type="predicted"/>
<dbReference type="PANTHER" id="PTHR21666">
    <property type="entry name" value="PEPTIDASE-RELATED"/>
    <property type="match status" value="1"/>
</dbReference>
<keyword evidence="1" id="KW-0732">Signal</keyword>
<feature type="domain" description="M23ase beta-sheet core" evidence="3">
    <location>
        <begin position="77"/>
        <end position="169"/>
    </location>
</feature>
<evidence type="ECO:0000256" key="2">
    <source>
        <dbReference type="SAM" id="MobiDB-lite"/>
    </source>
</evidence>
<evidence type="ECO:0000313" key="5">
    <source>
        <dbReference type="Proteomes" id="UP000705983"/>
    </source>
</evidence>
<name>A0ABS2TF45_9ACTO</name>
<evidence type="ECO:0000313" key="4">
    <source>
        <dbReference type="EMBL" id="MBM9432993.1"/>
    </source>
</evidence>
<evidence type="ECO:0000256" key="1">
    <source>
        <dbReference type="ARBA" id="ARBA00022729"/>
    </source>
</evidence>
<dbReference type="SUPFAM" id="SSF51261">
    <property type="entry name" value="Duplicated hybrid motif"/>
    <property type="match status" value="1"/>
</dbReference>
<dbReference type="InterPro" id="IPR016047">
    <property type="entry name" value="M23ase_b-sheet_dom"/>
</dbReference>
<gene>
    <name evidence="4" type="ORF">JVW63_04670</name>
</gene>
<sequence length="184" mass="19241">MRSLPTCTAPHRRSAGDGGKVVTMNVPALLHALILGLGSLAGTVSLSSESDSGFDWPTSSTTVLRAFEHLEHNWLPGHRGVDVAGSPGETIRAAGPGTVVYAGRVVDTNVVSIEHNTGIRTTYQPVTASVSAGDTVGTGDPIGTLEDGHCIIGACLHWGAKRGDTYYDPLSLLGEIEIRLFPAR</sequence>
<reference evidence="5" key="1">
    <citation type="submission" date="2021-02" db="EMBL/GenBank/DDBJ databases">
        <title>Leucobacter sp. CX169.</title>
        <authorList>
            <person name="Cheng Y."/>
        </authorList>
    </citation>
    <scope>NUCLEOTIDE SEQUENCE [LARGE SCALE GENOMIC DNA]</scope>
    <source>
        <strain evidence="5">JY899</strain>
    </source>
</reference>
<dbReference type="Proteomes" id="UP000705983">
    <property type="component" value="Unassembled WGS sequence"/>
</dbReference>
<comment type="caution">
    <text evidence="4">The sequence shown here is derived from an EMBL/GenBank/DDBJ whole genome shotgun (WGS) entry which is preliminary data.</text>
</comment>
<accession>A0ABS2TF45</accession>
<dbReference type="Pfam" id="PF01551">
    <property type="entry name" value="Peptidase_M23"/>
    <property type="match status" value="1"/>
</dbReference>
<dbReference type="InterPro" id="IPR050570">
    <property type="entry name" value="Cell_wall_metabolism_enzyme"/>
</dbReference>
<protein>
    <submittedName>
        <fullName evidence="4">M23 family metallopeptidase</fullName>
    </submittedName>
</protein>
<keyword evidence="5" id="KW-1185">Reference proteome</keyword>
<dbReference type="RefSeq" id="WP_187996335.1">
    <property type="nucleotide sequence ID" value="NZ_JACEXG010000002.1"/>
</dbReference>
<dbReference type="InterPro" id="IPR011055">
    <property type="entry name" value="Dup_hybrid_motif"/>
</dbReference>
<dbReference type="CDD" id="cd12797">
    <property type="entry name" value="M23_peptidase"/>
    <property type="match status" value="1"/>
</dbReference>
<dbReference type="EMBL" id="JAFFJS010000002">
    <property type="protein sequence ID" value="MBM9432993.1"/>
    <property type="molecule type" value="Genomic_DNA"/>
</dbReference>
<feature type="region of interest" description="Disordered" evidence="2">
    <location>
        <begin position="1"/>
        <end position="20"/>
    </location>
</feature>